<keyword evidence="4" id="KW-0804">Transcription</keyword>
<dbReference type="GO" id="GO:0043565">
    <property type="term" value="F:sequence-specific DNA binding"/>
    <property type="evidence" value="ECO:0007669"/>
    <property type="project" value="InterPro"/>
</dbReference>
<gene>
    <name evidence="9" type="ORF">F4V44_26725</name>
</gene>
<dbReference type="Pfam" id="PF25601">
    <property type="entry name" value="AAA_lid_14"/>
    <property type="match status" value="1"/>
</dbReference>
<dbReference type="PROSITE" id="PS50112">
    <property type="entry name" value="PAS"/>
    <property type="match status" value="1"/>
</dbReference>
<dbReference type="CDD" id="cd00130">
    <property type="entry name" value="PAS"/>
    <property type="match status" value="1"/>
</dbReference>
<dbReference type="InterPro" id="IPR002197">
    <property type="entry name" value="HTH_Fis"/>
</dbReference>
<sequence>MTENIFWNEKGLQDREFLRVSNWMTPDPHFVVSGESIERVVEKMDSLKVDCLPVVNANHRFIGIVTLKQLFSYLLYGKNRESVVDEILLKKVDRVQPTDLVIDVFSVRFEQIPVLDRSGILVGILNRRDILDGLSKYIYRLEQRQNAAEVLHEILESAYEGIVVVDGNGIIQEMNGRYCRFIGLKKEEAIGRHVSEIIENTGLHVTVTTGIPERGVLQNIQGQDMIVHRIPIWKDGKVAGAIGMLIFEGVTEVYKIYESLQESHQKKKVKKELLSFQKEKDSRITLDDIIGTSTEIQNVKRITRKAARTSATVLISGESGTGKEMFAKSIHHLSPFSNGPFISVNCGAIPEHLFESELFGYEEGAFTGAKKGGKPGKFELANNGTIFLDELGEMPSLMQTKLLRVLQEKEVERVGGVKKYSINVRIIAATNRNLLQMVYEGGFREDLYYRLNIIQIHIPPLRERRKDIPILMAHYLKVLCDKYQITRKSFTSEAVSAFMEYSWRGNIRELVNTIERLVTLTDENSIDISHLPSYIIEETTAQIEGPKGGIITEVFESDLPKDRRAGAFESNLYDDSRAELHQPILAAATVLEEAKQIGDQKEKELIIKAIKSAGGNKSQAAKILGIHRTTLYQKVKKYGIH</sequence>
<name>A0A5J5GUN2_9BACI</name>
<dbReference type="Gene3D" id="3.10.580.10">
    <property type="entry name" value="CBS-domain"/>
    <property type="match status" value="1"/>
</dbReference>
<dbReference type="InterPro" id="IPR025943">
    <property type="entry name" value="Sigma_54_int_dom_ATP-bd_2"/>
</dbReference>
<dbReference type="InterPro" id="IPR009057">
    <property type="entry name" value="Homeodomain-like_sf"/>
</dbReference>
<dbReference type="InterPro" id="IPR000644">
    <property type="entry name" value="CBS_dom"/>
</dbReference>
<dbReference type="SUPFAM" id="SSF54631">
    <property type="entry name" value="CBS-domain pair"/>
    <property type="match status" value="1"/>
</dbReference>
<evidence type="ECO:0000256" key="2">
    <source>
        <dbReference type="ARBA" id="ARBA00022840"/>
    </source>
</evidence>
<evidence type="ECO:0000259" key="6">
    <source>
        <dbReference type="PROSITE" id="PS50045"/>
    </source>
</evidence>
<dbReference type="CDD" id="cd02205">
    <property type="entry name" value="CBS_pair_SF"/>
    <property type="match status" value="1"/>
</dbReference>
<evidence type="ECO:0000256" key="1">
    <source>
        <dbReference type="ARBA" id="ARBA00022741"/>
    </source>
</evidence>
<dbReference type="Pfam" id="PF00571">
    <property type="entry name" value="CBS"/>
    <property type="match status" value="2"/>
</dbReference>
<dbReference type="InterPro" id="IPR000014">
    <property type="entry name" value="PAS"/>
</dbReference>
<dbReference type="SUPFAM" id="SSF46689">
    <property type="entry name" value="Homeodomain-like"/>
    <property type="match status" value="1"/>
</dbReference>
<dbReference type="NCBIfam" id="TIGR00229">
    <property type="entry name" value="sensory_box"/>
    <property type="match status" value="1"/>
</dbReference>
<dbReference type="OrthoDB" id="9771372at2"/>
<dbReference type="InterPro" id="IPR058031">
    <property type="entry name" value="AAA_lid_NorR"/>
</dbReference>
<dbReference type="InterPro" id="IPR002078">
    <property type="entry name" value="Sigma_54_int"/>
</dbReference>
<feature type="domain" description="CBS" evidence="8">
    <location>
        <begin position="24"/>
        <end position="82"/>
    </location>
</feature>
<evidence type="ECO:0000256" key="3">
    <source>
        <dbReference type="ARBA" id="ARBA00023015"/>
    </source>
</evidence>
<dbReference type="PROSITE" id="PS50045">
    <property type="entry name" value="SIGMA54_INTERACT_4"/>
    <property type="match status" value="1"/>
</dbReference>
<feature type="domain" description="Sigma-54 factor interaction" evidence="6">
    <location>
        <begin position="289"/>
        <end position="519"/>
    </location>
</feature>
<dbReference type="Gene3D" id="3.30.450.20">
    <property type="entry name" value="PAS domain"/>
    <property type="match status" value="1"/>
</dbReference>
<dbReference type="Pfam" id="PF02954">
    <property type="entry name" value="HTH_8"/>
    <property type="match status" value="1"/>
</dbReference>
<dbReference type="PROSITE" id="PS00676">
    <property type="entry name" value="SIGMA54_INTERACT_2"/>
    <property type="match status" value="1"/>
</dbReference>
<dbReference type="Proteomes" id="UP000326671">
    <property type="component" value="Unassembled WGS sequence"/>
</dbReference>
<dbReference type="RefSeq" id="WP_150443018.1">
    <property type="nucleotide sequence ID" value="NZ_VYKL01000075.1"/>
</dbReference>
<keyword evidence="5" id="KW-0129">CBS domain</keyword>
<dbReference type="SUPFAM" id="SSF52540">
    <property type="entry name" value="P-loop containing nucleoside triphosphate hydrolases"/>
    <property type="match status" value="1"/>
</dbReference>
<keyword evidence="1" id="KW-0547">Nucleotide-binding</keyword>
<dbReference type="Pfam" id="PF00989">
    <property type="entry name" value="PAS"/>
    <property type="match status" value="1"/>
</dbReference>
<feature type="domain" description="PAS" evidence="7">
    <location>
        <begin position="147"/>
        <end position="198"/>
    </location>
</feature>
<dbReference type="InterPro" id="IPR035965">
    <property type="entry name" value="PAS-like_dom_sf"/>
</dbReference>
<dbReference type="PANTHER" id="PTHR32071:SF57">
    <property type="entry name" value="C4-DICARBOXYLATE TRANSPORT TRANSCRIPTIONAL REGULATORY PROTEIN DCTD"/>
    <property type="match status" value="1"/>
</dbReference>
<evidence type="ECO:0000259" key="7">
    <source>
        <dbReference type="PROSITE" id="PS50112"/>
    </source>
</evidence>
<dbReference type="PROSITE" id="PS00675">
    <property type="entry name" value="SIGMA54_INTERACT_1"/>
    <property type="match status" value="1"/>
</dbReference>
<dbReference type="PRINTS" id="PR01590">
    <property type="entry name" value="HTHFIS"/>
</dbReference>
<dbReference type="SMART" id="SM00116">
    <property type="entry name" value="CBS"/>
    <property type="match status" value="2"/>
</dbReference>
<dbReference type="GO" id="GO:0005524">
    <property type="term" value="F:ATP binding"/>
    <property type="evidence" value="ECO:0007669"/>
    <property type="project" value="UniProtKB-KW"/>
</dbReference>
<evidence type="ECO:0000259" key="8">
    <source>
        <dbReference type="PROSITE" id="PS51371"/>
    </source>
</evidence>
<dbReference type="InterPro" id="IPR046342">
    <property type="entry name" value="CBS_dom_sf"/>
</dbReference>
<dbReference type="SMART" id="SM00091">
    <property type="entry name" value="PAS"/>
    <property type="match status" value="1"/>
</dbReference>
<dbReference type="SMART" id="SM00382">
    <property type="entry name" value="AAA"/>
    <property type="match status" value="1"/>
</dbReference>
<protein>
    <submittedName>
        <fullName evidence="9">CBS domain-containing protein</fullName>
    </submittedName>
</protein>
<dbReference type="Pfam" id="PF00158">
    <property type="entry name" value="Sigma54_activat"/>
    <property type="match status" value="1"/>
</dbReference>
<dbReference type="GO" id="GO:0006355">
    <property type="term" value="P:regulation of DNA-templated transcription"/>
    <property type="evidence" value="ECO:0007669"/>
    <property type="project" value="InterPro"/>
</dbReference>
<dbReference type="InterPro" id="IPR025662">
    <property type="entry name" value="Sigma_54_int_dom_ATP-bd_1"/>
</dbReference>
<dbReference type="FunFam" id="3.40.50.300:FF:000006">
    <property type="entry name" value="DNA-binding transcriptional regulator NtrC"/>
    <property type="match status" value="1"/>
</dbReference>
<dbReference type="Gene3D" id="1.10.10.60">
    <property type="entry name" value="Homeodomain-like"/>
    <property type="match status" value="1"/>
</dbReference>
<dbReference type="CDD" id="cd00009">
    <property type="entry name" value="AAA"/>
    <property type="match status" value="1"/>
</dbReference>
<reference evidence="9 10" key="1">
    <citation type="submission" date="2019-09" db="EMBL/GenBank/DDBJ databases">
        <title>Whole genome sequences of isolates from the Mars Exploration Rovers.</title>
        <authorList>
            <person name="Seuylemezian A."/>
            <person name="Vaishampayan P."/>
        </authorList>
    </citation>
    <scope>NUCLEOTIDE SEQUENCE [LARGE SCALE GENOMIC DNA]</scope>
    <source>
        <strain evidence="9 10">MER_TA_151</strain>
    </source>
</reference>
<evidence type="ECO:0000313" key="9">
    <source>
        <dbReference type="EMBL" id="KAA9011348.1"/>
    </source>
</evidence>
<dbReference type="PROSITE" id="PS51371">
    <property type="entry name" value="CBS"/>
    <property type="match status" value="1"/>
</dbReference>
<keyword evidence="3" id="KW-0805">Transcription regulation</keyword>
<proteinExistence type="predicted"/>
<evidence type="ECO:0000256" key="5">
    <source>
        <dbReference type="PROSITE-ProRule" id="PRU00703"/>
    </source>
</evidence>
<dbReference type="Gene3D" id="1.10.8.60">
    <property type="match status" value="1"/>
</dbReference>
<dbReference type="AlphaFoldDB" id="A0A5J5GUN2"/>
<dbReference type="EMBL" id="VYKL01000075">
    <property type="protein sequence ID" value="KAA9011348.1"/>
    <property type="molecule type" value="Genomic_DNA"/>
</dbReference>
<dbReference type="InterPro" id="IPR013767">
    <property type="entry name" value="PAS_fold"/>
</dbReference>
<organism evidence="9 10">
    <name type="scientific">Niallia endozanthoxylica</name>
    <dbReference type="NCBI Taxonomy" id="2036016"/>
    <lineage>
        <taxon>Bacteria</taxon>
        <taxon>Bacillati</taxon>
        <taxon>Bacillota</taxon>
        <taxon>Bacilli</taxon>
        <taxon>Bacillales</taxon>
        <taxon>Bacillaceae</taxon>
        <taxon>Niallia</taxon>
    </lineage>
</organism>
<accession>A0A5J5GUN2</accession>
<keyword evidence="10" id="KW-1185">Reference proteome</keyword>
<evidence type="ECO:0000313" key="10">
    <source>
        <dbReference type="Proteomes" id="UP000326671"/>
    </source>
</evidence>
<dbReference type="InterPro" id="IPR027417">
    <property type="entry name" value="P-loop_NTPase"/>
</dbReference>
<keyword evidence="2" id="KW-0067">ATP-binding</keyword>
<dbReference type="SUPFAM" id="SSF55785">
    <property type="entry name" value="PYP-like sensor domain (PAS domain)"/>
    <property type="match status" value="1"/>
</dbReference>
<dbReference type="PANTHER" id="PTHR32071">
    <property type="entry name" value="TRANSCRIPTIONAL REGULATORY PROTEIN"/>
    <property type="match status" value="1"/>
</dbReference>
<dbReference type="InterPro" id="IPR003593">
    <property type="entry name" value="AAA+_ATPase"/>
</dbReference>
<comment type="caution">
    <text evidence="9">The sequence shown here is derived from an EMBL/GenBank/DDBJ whole genome shotgun (WGS) entry which is preliminary data.</text>
</comment>
<dbReference type="Gene3D" id="3.40.50.300">
    <property type="entry name" value="P-loop containing nucleotide triphosphate hydrolases"/>
    <property type="match status" value="1"/>
</dbReference>
<evidence type="ECO:0000256" key="4">
    <source>
        <dbReference type="ARBA" id="ARBA00023163"/>
    </source>
</evidence>